<dbReference type="KEGG" id="saqi:AXG55_06425"/>
<organism evidence="2 3">
    <name type="scientific">Silvanigrella aquatica</name>
    <dbReference type="NCBI Taxonomy" id="1915309"/>
    <lineage>
        <taxon>Bacteria</taxon>
        <taxon>Pseudomonadati</taxon>
        <taxon>Bdellovibrionota</taxon>
        <taxon>Oligoflexia</taxon>
        <taxon>Silvanigrellales</taxon>
        <taxon>Silvanigrellaceae</taxon>
        <taxon>Silvanigrella</taxon>
    </lineage>
</organism>
<reference evidence="2 3" key="1">
    <citation type="submission" date="2016-10" db="EMBL/GenBank/DDBJ databases">
        <title>Silvanigrella aquatica sp. nov., isolated from a freshwater lake located in the Black Forest, Germany, description of Silvanigrellaceae fam. nov., Silvanigrellales ord. nov., reclassification of the order Bdellovibrionales in the class Oligoflexia, reclassification of the families Bacteriovoracaceae and Halobacteriovoraceae in the new order Bacteriovoracales ord. nov., and reclassification of the family Pseudobacteriovoracaceae in the order Oligoflexiales.</title>
        <authorList>
            <person name="Hahn M.W."/>
            <person name="Schmidt J."/>
            <person name="Koll U."/>
            <person name="Rohde M."/>
            <person name="Verbag S."/>
            <person name="Pitt A."/>
            <person name="Nakai R."/>
            <person name="Naganuma T."/>
            <person name="Lang E."/>
        </authorList>
    </citation>
    <scope>NUCLEOTIDE SEQUENCE [LARGE SCALE GENOMIC DNA]</scope>
    <source>
        <strain evidence="2 3">MWH-Nonnen-W8red</strain>
    </source>
</reference>
<dbReference type="AlphaFoldDB" id="A0A1L4D029"/>
<evidence type="ECO:0000313" key="3">
    <source>
        <dbReference type="Proteomes" id="UP000184731"/>
    </source>
</evidence>
<gene>
    <name evidence="2" type="ORF">AXG55_06425</name>
</gene>
<keyword evidence="1" id="KW-0812">Transmembrane</keyword>
<dbReference type="Gene3D" id="3.40.50.880">
    <property type="match status" value="1"/>
</dbReference>
<dbReference type="OrthoDB" id="9769144at2"/>
<dbReference type="RefSeq" id="WP_148697299.1">
    <property type="nucleotide sequence ID" value="NZ_CP017834.1"/>
</dbReference>
<evidence type="ECO:0000256" key="1">
    <source>
        <dbReference type="SAM" id="Phobius"/>
    </source>
</evidence>
<feature type="transmembrane region" description="Helical" evidence="1">
    <location>
        <begin position="7"/>
        <end position="26"/>
    </location>
</feature>
<sequence length="674" mass="76227">MRKIILYILRSVILIALFLPIIYPFILKKAADERSSYINIFIPADILLKSKDKNEIQKIITDNFGDSVKIQYINYGQKENLPSQDYEDLLSQISKIRGSAIIISNSTLFGEDAQKFNTTLKKLPIFIENRVFFIPLKKINSFNIKQDDYLVLSDIFIPRISFLGEESMASVNIIGKAKPKSEIKAEIILHSGNSFLNSKIFQISVPDNGLVNHSIQIPINFTKTGNQIITADITSNLAHPPLNSASTTVQVVFSKTTLLHISVGPDWNLRTVRQKLKFWPNLDLLSYYILRETNSDQSIPNSQLSLIEFPADKLFGSSLQNFHGIVAQNFLFDTYLGDRESENLVGYVKNGGRLVIQGGPLSFLSESKSINSLFPCENKPKWDNENVYHWVSNQSNFISSQSFMNSLSHIVTHYTAINCKPKKEALVLAKTNEGDHPVLLAMPAQKGIVLTFLGSDWLYGYTQEKVQDTTAMALRMKESDSSEYIFNWMVEFLQRRQDSGVRAPDIAGPRIYANDKYLSVKSKGDIQIENEVTLESKSKKSIKGTLFKLNRMDKELIHLNGSINSIENIQNSNKNSNTLVDLALIQGSANAEVFRYASWPIYPLTAKSQETLENPFLFDGIPSLSATTQDLSKEVYVTSKKVPLLDAFPWILGFSLFLLCIEQFLARILWRGYF</sequence>
<keyword evidence="1" id="KW-1133">Transmembrane helix</keyword>
<keyword evidence="3" id="KW-1185">Reference proteome</keyword>
<feature type="transmembrane region" description="Helical" evidence="1">
    <location>
        <begin position="647"/>
        <end position="670"/>
    </location>
</feature>
<protein>
    <submittedName>
        <fullName evidence="2">Uncharacterized protein</fullName>
    </submittedName>
</protein>
<dbReference type="STRING" id="1915309.AXG55_06425"/>
<dbReference type="SUPFAM" id="SSF52317">
    <property type="entry name" value="Class I glutamine amidotransferase-like"/>
    <property type="match status" value="1"/>
</dbReference>
<dbReference type="EMBL" id="CP017834">
    <property type="protein sequence ID" value="APJ03561.1"/>
    <property type="molecule type" value="Genomic_DNA"/>
</dbReference>
<dbReference type="InterPro" id="IPR029062">
    <property type="entry name" value="Class_I_gatase-like"/>
</dbReference>
<accession>A0A1L4D029</accession>
<evidence type="ECO:0000313" key="2">
    <source>
        <dbReference type="EMBL" id="APJ03561.1"/>
    </source>
</evidence>
<proteinExistence type="predicted"/>
<name>A0A1L4D029_9BACT</name>
<dbReference type="Proteomes" id="UP000184731">
    <property type="component" value="Chromosome"/>
</dbReference>
<keyword evidence="1" id="KW-0472">Membrane</keyword>